<dbReference type="Pfam" id="PF22486">
    <property type="entry name" value="MATH_2"/>
    <property type="match status" value="1"/>
</dbReference>
<name>A0A540KI46_MALBA</name>
<dbReference type="InterPro" id="IPR002083">
    <property type="entry name" value="MATH/TRAF_dom"/>
</dbReference>
<dbReference type="PROSITE" id="PS00973">
    <property type="entry name" value="USP_2"/>
    <property type="match status" value="1"/>
</dbReference>
<dbReference type="Pfam" id="PF00443">
    <property type="entry name" value="UCH"/>
    <property type="match status" value="2"/>
</dbReference>
<evidence type="ECO:0000256" key="5">
    <source>
        <dbReference type="ARBA" id="ARBA00022801"/>
    </source>
</evidence>
<sequence length="956" mass="111998">MLVPHSDLPNGPQPMEEAQAETNSAVDAPVVDDPLSARFTWTIDRLTMLNTKKLYSDVFLVGGYKWRILIFPKGNNVDHLSMYLDVADSGNLPYGWSRYAQFSLSIVNQIHSKHSIRKETQHQFNARESDWGFTSFMPVGELYDPTRGYIVNDTCIVEADVAVRKVIDYWSHDSKKETGSVGLKNQGATCYMNSLLQTLYHIPYFRKAVYHMPTTENDNPSGSIPLALQSLFYKLQYNDTSINDRYEFPLQLDLDRENGKYLSPDADRSVRNLYTLHSVLVHSGGVHGGHYYAYIRPTLSDQWFKFDDERVTKEDMKRALEEQYGGEEELPQTNPGFNNAPFKFTKYSNAYMLVYIREVDKEKIICNVDEKDIAEHLRIRLKKEQEEKEQKRKEKAEAHLYTIIKVARNEDLFEQIGKNIYFDLVDHDKVHSFRIQKQKPFKLFKEEVAKEFGIPVQFQRFWLWAKRQNHTYRPNRPLTPLEEAQSVGQLREVSNKSNNAELKLFLEIELGLDLLPLSPPEKTKEEILLFFKFYDPFKEELRYVGRLFVKGSGKPVELLTKLHEMAGLSPDEKIELFEASHFDEIKFEPNIMCEHIDERATFRVSQLEDGDIICFQKSPQSGSSQQFRYPDVPSFLDYVRNRQVVRFRSLDKPKEDEFCLELSKFHTYDDVVERVAQHLGLDDPTKVRLTSHNCYSQQPKPQPIKYRGVEHLSDMLVHYNQTTDILYYEVLDIPLPELQGLKTLKVAFHHATKDEVVVHTIRLPKQSTVGDVIDDLKTKVELSHPNAELRLLEVFYHKIYKIFPPNEKIENINDQYWTLRAEEIPEEEKNFGPHDRLIHVYHFMKDTAQNQVQNFGEPFFLVIREDETLAEVKVRVQKKLQVPDEEYSKWNFAFLSMGRPEYLQDDDIVASRFQRRDVYGAWEQYLGLEHTDHAPKRSHTTNQNRHTFEKPVKIYN</sequence>
<dbReference type="GO" id="GO:2000280">
    <property type="term" value="P:regulation of root development"/>
    <property type="evidence" value="ECO:0007669"/>
    <property type="project" value="UniProtKB-ARBA"/>
</dbReference>
<dbReference type="PROSITE" id="PS00972">
    <property type="entry name" value="USP_1"/>
    <property type="match status" value="1"/>
</dbReference>
<evidence type="ECO:0000256" key="7">
    <source>
        <dbReference type="ARBA" id="ARBA00023054"/>
    </source>
</evidence>
<dbReference type="PANTHER" id="PTHR46236">
    <property type="entry name" value="TRAF-LIKE SUPERFAMILY PROTEIN"/>
    <property type="match status" value="1"/>
</dbReference>
<evidence type="ECO:0000256" key="6">
    <source>
        <dbReference type="ARBA" id="ARBA00022807"/>
    </source>
</evidence>
<dbReference type="STRING" id="106549.A0A540KI46"/>
<dbReference type="CDD" id="cd00121">
    <property type="entry name" value="MATH"/>
    <property type="match status" value="1"/>
</dbReference>
<evidence type="ECO:0000256" key="8">
    <source>
        <dbReference type="RuleBase" id="RU366025"/>
    </source>
</evidence>
<evidence type="ECO:0000256" key="4">
    <source>
        <dbReference type="ARBA" id="ARBA00022786"/>
    </source>
</evidence>
<dbReference type="InterPro" id="IPR029346">
    <property type="entry name" value="USP_C"/>
</dbReference>
<evidence type="ECO:0000256" key="1">
    <source>
        <dbReference type="ARBA" id="ARBA00000707"/>
    </source>
</evidence>
<dbReference type="GO" id="GO:0009867">
    <property type="term" value="P:jasmonic acid mediated signaling pathway"/>
    <property type="evidence" value="ECO:0007669"/>
    <property type="project" value="UniProtKB-ARBA"/>
</dbReference>
<keyword evidence="7 9" id="KW-0175">Coiled coil</keyword>
<feature type="region of interest" description="Disordered" evidence="10">
    <location>
        <begin position="1"/>
        <end position="24"/>
    </location>
</feature>
<dbReference type="EMBL" id="VIEB01001239">
    <property type="protein sequence ID" value="TQD73874.1"/>
    <property type="molecule type" value="Genomic_DNA"/>
</dbReference>
<dbReference type="Pfam" id="PF14533">
    <property type="entry name" value="USP7_C2"/>
    <property type="match status" value="1"/>
</dbReference>
<keyword evidence="3 8" id="KW-0645">Protease</keyword>
<dbReference type="InterPro" id="IPR050804">
    <property type="entry name" value="MCC"/>
</dbReference>
<dbReference type="GO" id="GO:0006508">
    <property type="term" value="P:proteolysis"/>
    <property type="evidence" value="ECO:0007669"/>
    <property type="project" value="UniProtKB-KW"/>
</dbReference>
<dbReference type="Gene3D" id="3.10.20.90">
    <property type="entry name" value="Phosphatidylinositol 3-kinase Catalytic Subunit, Chain A, domain 1"/>
    <property type="match status" value="2"/>
</dbReference>
<organism evidence="13 14">
    <name type="scientific">Malus baccata</name>
    <name type="common">Siberian crab apple</name>
    <name type="synonym">Pyrus baccata</name>
    <dbReference type="NCBI Taxonomy" id="106549"/>
    <lineage>
        <taxon>Eukaryota</taxon>
        <taxon>Viridiplantae</taxon>
        <taxon>Streptophyta</taxon>
        <taxon>Embryophyta</taxon>
        <taxon>Tracheophyta</taxon>
        <taxon>Spermatophyta</taxon>
        <taxon>Magnoliopsida</taxon>
        <taxon>eudicotyledons</taxon>
        <taxon>Gunneridae</taxon>
        <taxon>Pentapetalae</taxon>
        <taxon>rosids</taxon>
        <taxon>fabids</taxon>
        <taxon>Rosales</taxon>
        <taxon>Rosaceae</taxon>
        <taxon>Amygdaloideae</taxon>
        <taxon>Maleae</taxon>
        <taxon>Malus</taxon>
    </lineage>
</organism>
<dbReference type="InterPro" id="IPR008974">
    <property type="entry name" value="TRAF-like"/>
</dbReference>
<dbReference type="SMART" id="SM00061">
    <property type="entry name" value="MATH"/>
    <property type="match status" value="1"/>
</dbReference>
<keyword evidence="14" id="KW-1185">Reference proteome</keyword>
<dbReference type="PROSITE" id="PS50144">
    <property type="entry name" value="MATH"/>
    <property type="match status" value="1"/>
</dbReference>
<dbReference type="FunFam" id="3.10.20.90:FF:000050">
    <property type="entry name" value="Ubiquitin carboxyl-terminal hydrolase 13"/>
    <property type="match status" value="1"/>
</dbReference>
<evidence type="ECO:0000259" key="12">
    <source>
        <dbReference type="PROSITE" id="PS50235"/>
    </source>
</evidence>
<dbReference type="Pfam" id="PF12436">
    <property type="entry name" value="USP7_ICP0_bdg"/>
    <property type="match status" value="1"/>
</dbReference>
<protein>
    <recommendedName>
        <fullName evidence="8">Ubiquitin carboxyl-terminal hydrolase</fullName>
        <ecNumber evidence="8">3.4.19.12</ecNumber>
    </recommendedName>
</protein>
<dbReference type="InterPro" id="IPR038765">
    <property type="entry name" value="Papain-like_cys_pep_sf"/>
</dbReference>
<dbReference type="InterPro" id="IPR018200">
    <property type="entry name" value="USP_CS"/>
</dbReference>
<evidence type="ECO:0000256" key="10">
    <source>
        <dbReference type="SAM" id="MobiDB-lite"/>
    </source>
</evidence>
<evidence type="ECO:0000313" key="14">
    <source>
        <dbReference type="Proteomes" id="UP000315295"/>
    </source>
</evidence>
<dbReference type="GO" id="GO:0016579">
    <property type="term" value="P:protein deubiquitination"/>
    <property type="evidence" value="ECO:0007669"/>
    <property type="project" value="InterPro"/>
</dbReference>
<dbReference type="AlphaFoldDB" id="A0A540KI46"/>
<comment type="caution">
    <text evidence="13">The sequence shown here is derived from an EMBL/GenBank/DDBJ whole genome shotgun (WGS) entry which is preliminary data.</text>
</comment>
<feature type="domain" description="USP" evidence="12">
    <location>
        <begin position="1"/>
        <end position="358"/>
    </location>
</feature>
<comment type="similarity">
    <text evidence="2 8">Belongs to the peptidase C19 family.</text>
</comment>
<dbReference type="SUPFAM" id="SSF54001">
    <property type="entry name" value="Cysteine proteinases"/>
    <property type="match status" value="1"/>
</dbReference>
<reference evidence="13 14" key="1">
    <citation type="journal article" date="2019" name="G3 (Bethesda)">
        <title>Sequencing of a Wild Apple (Malus baccata) Genome Unravels the Differences Between Cultivated and Wild Apple Species Regarding Disease Resistance and Cold Tolerance.</title>
        <authorList>
            <person name="Chen X."/>
        </authorList>
    </citation>
    <scope>NUCLEOTIDE SEQUENCE [LARGE SCALE GENOMIC DNA]</scope>
    <source>
        <strain evidence="14">cv. Shandingzi</strain>
        <tissue evidence="13">Leaves</tissue>
    </source>
</reference>
<keyword evidence="5 8" id="KW-0378">Hydrolase</keyword>
<dbReference type="GO" id="GO:0031647">
    <property type="term" value="P:regulation of protein stability"/>
    <property type="evidence" value="ECO:0007669"/>
    <property type="project" value="UniProtKB-ARBA"/>
</dbReference>
<proteinExistence type="inferred from homology"/>
<dbReference type="InterPro" id="IPR024729">
    <property type="entry name" value="USP7_ICP0-binding_dom"/>
</dbReference>
<keyword evidence="4 8" id="KW-0833">Ubl conjugation pathway</keyword>
<dbReference type="SUPFAM" id="SSF49599">
    <property type="entry name" value="TRAF domain-like"/>
    <property type="match status" value="1"/>
</dbReference>
<dbReference type="GO" id="GO:0005634">
    <property type="term" value="C:nucleus"/>
    <property type="evidence" value="ECO:0007669"/>
    <property type="project" value="UniProtKB-ARBA"/>
</dbReference>
<dbReference type="GO" id="GO:0005737">
    <property type="term" value="C:cytoplasm"/>
    <property type="evidence" value="ECO:0007669"/>
    <property type="project" value="UniProtKB-ARBA"/>
</dbReference>
<dbReference type="Proteomes" id="UP000315295">
    <property type="component" value="Unassembled WGS sequence"/>
</dbReference>
<dbReference type="Gene3D" id="3.90.70.10">
    <property type="entry name" value="Cysteine proteinases"/>
    <property type="match status" value="2"/>
</dbReference>
<gene>
    <name evidence="13" type="ORF">C1H46_040576</name>
</gene>
<dbReference type="GO" id="GO:0010078">
    <property type="term" value="P:maintenance of root meristem identity"/>
    <property type="evidence" value="ECO:0007669"/>
    <property type="project" value="UniProtKB-ARBA"/>
</dbReference>
<feature type="coiled-coil region" evidence="9">
    <location>
        <begin position="371"/>
        <end position="399"/>
    </location>
</feature>
<dbReference type="PANTHER" id="PTHR46236:SF35">
    <property type="entry name" value="MATH DOMAIN-CONTAINING PROTEIN"/>
    <property type="match status" value="1"/>
</dbReference>
<evidence type="ECO:0000256" key="9">
    <source>
        <dbReference type="SAM" id="Coils"/>
    </source>
</evidence>
<dbReference type="FunFam" id="3.10.20.90:FF:000034">
    <property type="entry name" value="Ubiquitin carboxyl-terminal hydrolase 13"/>
    <property type="match status" value="1"/>
</dbReference>
<feature type="compositionally biased region" description="Basic and acidic residues" evidence="10">
    <location>
        <begin position="946"/>
        <end position="956"/>
    </location>
</feature>
<dbReference type="InterPro" id="IPR001394">
    <property type="entry name" value="Peptidase_C19_UCH"/>
</dbReference>
<feature type="region of interest" description="Disordered" evidence="10">
    <location>
        <begin position="933"/>
        <end position="956"/>
    </location>
</feature>
<evidence type="ECO:0000256" key="3">
    <source>
        <dbReference type="ARBA" id="ARBA00022670"/>
    </source>
</evidence>
<comment type="function">
    <text evidence="8">Recognizes and hydrolyzes the peptide bond at the C-terminal Gly of ubiquitin. Involved in the processing of poly-ubiquitin precursors as well as that of ubiquitinated proteins.</text>
</comment>
<evidence type="ECO:0000259" key="11">
    <source>
        <dbReference type="PROSITE" id="PS50144"/>
    </source>
</evidence>
<comment type="catalytic activity">
    <reaction evidence="1 8">
        <text>Thiol-dependent hydrolysis of ester, thioester, amide, peptide and isopeptide bonds formed by the C-terminal Gly of ubiquitin (a 76-residue protein attached to proteins as an intracellular targeting signal).</text>
        <dbReference type="EC" id="3.4.19.12"/>
    </reaction>
</comment>
<dbReference type="FunFam" id="2.60.210.10:FF:000005">
    <property type="entry name" value="Ubiquitin carboxyl-terminal hydrolase 13"/>
    <property type="match status" value="1"/>
</dbReference>
<dbReference type="InterPro" id="IPR028889">
    <property type="entry name" value="USP"/>
</dbReference>
<dbReference type="GO" id="GO:0004843">
    <property type="term" value="F:cysteine-type deubiquitinase activity"/>
    <property type="evidence" value="ECO:0007669"/>
    <property type="project" value="UniProtKB-UniRule"/>
</dbReference>
<accession>A0A540KI46</accession>
<dbReference type="Gene3D" id="2.60.210.10">
    <property type="entry name" value="Apoptosis, Tumor Necrosis Factor Receptor Associated Protein 2, Chain A"/>
    <property type="match status" value="1"/>
</dbReference>
<evidence type="ECO:0000313" key="13">
    <source>
        <dbReference type="EMBL" id="TQD73874.1"/>
    </source>
</evidence>
<dbReference type="EC" id="3.4.19.12" evidence="8"/>
<keyword evidence="6 8" id="KW-0788">Thiol protease</keyword>
<dbReference type="PROSITE" id="PS50235">
    <property type="entry name" value="USP_3"/>
    <property type="match status" value="1"/>
</dbReference>
<evidence type="ECO:0000256" key="2">
    <source>
        <dbReference type="ARBA" id="ARBA00009085"/>
    </source>
</evidence>
<feature type="domain" description="MATH" evidence="11">
    <location>
        <begin position="36"/>
        <end position="161"/>
    </location>
</feature>